<evidence type="ECO:0000313" key="2">
    <source>
        <dbReference type="Proteomes" id="UP000828251"/>
    </source>
</evidence>
<name>A0A9D3ZW00_9ROSI</name>
<comment type="caution">
    <text evidence="1">The sequence shown here is derived from an EMBL/GenBank/DDBJ whole genome shotgun (WGS) entry which is preliminary data.</text>
</comment>
<accession>A0A9D3ZW00</accession>
<organism evidence="1 2">
    <name type="scientific">Gossypium stocksii</name>
    <dbReference type="NCBI Taxonomy" id="47602"/>
    <lineage>
        <taxon>Eukaryota</taxon>
        <taxon>Viridiplantae</taxon>
        <taxon>Streptophyta</taxon>
        <taxon>Embryophyta</taxon>
        <taxon>Tracheophyta</taxon>
        <taxon>Spermatophyta</taxon>
        <taxon>Magnoliopsida</taxon>
        <taxon>eudicotyledons</taxon>
        <taxon>Gunneridae</taxon>
        <taxon>Pentapetalae</taxon>
        <taxon>rosids</taxon>
        <taxon>malvids</taxon>
        <taxon>Malvales</taxon>
        <taxon>Malvaceae</taxon>
        <taxon>Malvoideae</taxon>
        <taxon>Gossypium</taxon>
    </lineage>
</organism>
<dbReference type="EMBL" id="JAIQCV010000008">
    <property type="protein sequence ID" value="KAH1072900.1"/>
    <property type="molecule type" value="Genomic_DNA"/>
</dbReference>
<sequence>MTPKERVSQYPNLGIMIPLIDLNIGDHPSMVSRYPPSKKTFTFETDKGITISSYWILQYRYRERNKIGQKV</sequence>
<dbReference type="AlphaFoldDB" id="A0A9D3ZW00"/>
<dbReference type="Proteomes" id="UP000828251">
    <property type="component" value="Unassembled WGS sequence"/>
</dbReference>
<keyword evidence="2" id="KW-1185">Reference proteome</keyword>
<evidence type="ECO:0000313" key="1">
    <source>
        <dbReference type="EMBL" id="KAH1072900.1"/>
    </source>
</evidence>
<proteinExistence type="predicted"/>
<reference evidence="1 2" key="1">
    <citation type="journal article" date="2021" name="Plant Biotechnol. J.">
        <title>Multi-omics assisted identification of the key and species-specific regulatory components of drought-tolerant mechanisms in Gossypium stocksii.</title>
        <authorList>
            <person name="Yu D."/>
            <person name="Ke L."/>
            <person name="Zhang D."/>
            <person name="Wu Y."/>
            <person name="Sun Y."/>
            <person name="Mei J."/>
            <person name="Sun J."/>
            <person name="Sun Y."/>
        </authorList>
    </citation>
    <scope>NUCLEOTIDE SEQUENCE [LARGE SCALE GENOMIC DNA]</scope>
    <source>
        <strain evidence="2">cv. E1</strain>
        <tissue evidence="1">Leaf</tissue>
    </source>
</reference>
<gene>
    <name evidence="1" type="ORF">J1N35_025228</name>
</gene>
<protein>
    <submittedName>
        <fullName evidence="1">Uncharacterized protein</fullName>
    </submittedName>
</protein>